<proteinExistence type="inferred from homology"/>
<evidence type="ECO:0000256" key="5">
    <source>
        <dbReference type="ARBA" id="ARBA00022792"/>
    </source>
</evidence>
<dbReference type="PANTHER" id="PTHR21304:SF4">
    <property type="entry name" value="NADH-UBIQUINONE OXIDOREDUCTASE 21KDA SUBUNIT N-TERMINAL DOMAIN-CONTAINING PROTEIN"/>
    <property type="match status" value="1"/>
</dbReference>
<comment type="function">
    <text evidence="1">Component of the MICOS complex, a large protein complex of the mitochondrial inner membrane that plays crucial roles in the maintenance of crista junctions, inner membrane architecture, and formation of contact sites to the outer membrane.</text>
</comment>
<protein>
    <recommendedName>
        <fullName evidence="10">Transmembrane protein</fullName>
    </recommendedName>
</protein>
<evidence type="ECO:0000256" key="4">
    <source>
        <dbReference type="ARBA" id="ARBA00022692"/>
    </source>
</evidence>
<dbReference type="EMBL" id="HE573027">
    <property type="protein sequence ID" value="CCC52736.1"/>
    <property type="molecule type" value="Genomic_DNA"/>
</dbReference>
<evidence type="ECO:0000256" key="3">
    <source>
        <dbReference type="ARBA" id="ARBA00006792"/>
    </source>
</evidence>
<comment type="subcellular location">
    <subcellularLocation>
        <location evidence="2">Mitochondrion inner membrane</location>
    </subcellularLocation>
</comment>
<dbReference type="InterPro" id="IPR007512">
    <property type="entry name" value="Mic10"/>
</dbReference>
<evidence type="ECO:0000256" key="7">
    <source>
        <dbReference type="ARBA" id="ARBA00023128"/>
    </source>
</evidence>
<keyword evidence="4" id="KW-0812">Transmembrane</keyword>
<accession>G0UAA3</accession>
<organism evidence="9">
    <name type="scientific">Trypanosoma vivax (strain Y486)</name>
    <dbReference type="NCBI Taxonomy" id="1055687"/>
    <lineage>
        <taxon>Eukaryota</taxon>
        <taxon>Discoba</taxon>
        <taxon>Euglenozoa</taxon>
        <taxon>Kinetoplastea</taxon>
        <taxon>Metakinetoplastina</taxon>
        <taxon>Trypanosomatida</taxon>
        <taxon>Trypanosomatidae</taxon>
        <taxon>Trypanosoma</taxon>
        <taxon>Duttonella</taxon>
    </lineage>
</organism>
<sequence>MNEQRTHRPITPLRNEEKWDHSVENFVRKTTLGFVYGILPAFLLARSAAARCAVLLFSTGVGSGIAYGEARYLFDHNVLFDRRHIVQVELLTPKK</sequence>
<dbReference type="GO" id="GO:0061617">
    <property type="term" value="C:MICOS complex"/>
    <property type="evidence" value="ECO:0007669"/>
    <property type="project" value="InterPro"/>
</dbReference>
<evidence type="ECO:0008006" key="10">
    <source>
        <dbReference type="Google" id="ProtNLM"/>
    </source>
</evidence>
<dbReference type="VEuPathDB" id="TriTrypDB:TvY486_1102210"/>
<evidence type="ECO:0000313" key="9">
    <source>
        <dbReference type="EMBL" id="CCC52736.1"/>
    </source>
</evidence>
<keyword evidence="7" id="KW-0496">Mitochondrion</keyword>
<dbReference type="PANTHER" id="PTHR21304">
    <property type="entry name" value="MICOS COMPLEX SUBUNIT MIC10"/>
    <property type="match status" value="1"/>
</dbReference>
<evidence type="ECO:0000256" key="8">
    <source>
        <dbReference type="ARBA" id="ARBA00023136"/>
    </source>
</evidence>
<keyword evidence="5" id="KW-0999">Mitochondrion inner membrane</keyword>
<keyword evidence="8" id="KW-0472">Membrane</keyword>
<evidence type="ECO:0000256" key="6">
    <source>
        <dbReference type="ARBA" id="ARBA00022989"/>
    </source>
</evidence>
<evidence type="ECO:0000256" key="1">
    <source>
        <dbReference type="ARBA" id="ARBA00002689"/>
    </source>
</evidence>
<gene>
    <name evidence="9" type="ORF">TVY486_1102210</name>
</gene>
<comment type="similarity">
    <text evidence="3">Belongs to the MICOS complex subunit Mic10 family.</text>
</comment>
<reference evidence="9" key="1">
    <citation type="journal article" date="2012" name="Proc. Natl. Acad. Sci. U.S.A.">
        <title>Antigenic diversity is generated by distinct evolutionary mechanisms in African trypanosome species.</title>
        <authorList>
            <person name="Jackson A.P."/>
            <person name="Berry A."/>
            <person name="Aslett M."/>
            <person name="Allison H.C."/>
            <person name="Burton P."/>
            <person name="Vavrova-Anderson J."/>
            <person name="Brown R."/>
            <person name="Browne H."/>
            <person name="Corton N."/>
            <person name="Hauser H."/>
            <person name="Gamble J."/>
            <person name="Gilderthorp R."/>
            <person name="Marcello L."/>
            <person name="McQuillan J."/>
            <person name="Otto T.D."/>
            <person name="Quail M.A."/>
            <person name="Sanders M.J."/>
            <person name="van Tonder A."/>
            <person name="Ginger M.L."/>
            <person name="Field M.C."/>
            <person name="Barry J.D."/>
            <person name="Hertz-Fowler C."/>
            <person name="Berriman M."/>
        </authorList>
    </citation>
    <scope>NUCLEOTIDE SEQUENCE</scope>
    <source>
        <strain evidence="9">Y486</strain>
    </source>
</reference>
<keyword evidence="6" id="KW-1133">Transmembrane helix</keyword>
<dbReference type="Pfam" id="PF04418">
    <property type="entry name" value="DUF543"/>
    <property type="match status" value="1"/>
</dbReference>
<name>G0UAA3_TRYVY</name>
<evidence type="ECO:0000256" key="2">
    <source>
        <dbReference type="ARBA" id="ARBA00004273"/>
    </source>
</evidence>
<dbReference type="AlphaFoldDB" id="G0UAA3"/>